<dbReference type="CDD" id="cd16914">
    <property type="entry name" value="EcfT"/>
    <property type="match status" value="1"/>
</dbReference>
<dbReference type="Proteomes" id="UP001228690">
    <property type="component" value="Chromosome"/>
</dbReference>
<dbReference type="InterPro" id="IPR051611">
    <property type="entry name" value="ECF_transporter_component"/>
</dbReference>
<dbReference type="InterPro" id="IPR003339">
    <property type="entry name" value="ABC/ECF_trnsptr_transmembrane"/>
</dbReference>
<sequence length="278" mass="30944">MSKIFEALSNISHLDDLSRGNSLVHRLHPFSKFIVTVVFLVVVVSFEKHRISALVPFIFYPLVMLWLANVPMGPIFKQVLLTEPLIIGVGILNPIFSQESITVWGLSISGGWVIFLSIIIKCTLTVTAGLCYVATTGMEHIALTLRMLRVPKVLVLQFVLTYRYITVLAQQMGRMVRAYNLRSVGSVGSKGSRRNKGIGKSTWGSLLGQLILRTFDRADRIYVAMCLRHFQGEYHTGKIRRFGLPDVLFCVGCSAMFIVAGYVNISVWLGNLLLGGAH</sequence>
<keyword evidence="5 6" id="KW-0472">Membrane</keyword>
<feature type="transmembrane region" description="Helical" evidence="6">
    <location>
        <begin position="27"/>
        <end position="46"/>
    </location>
</feature>
<gene>
    <name evidence="7" type="primary">cbiQ</name>
    <name evidence="7" type="ORF">P0082_04795</name>
</gene>
<feature type="transmembrane region" description="Helical" evidence="6">
    <location>
        <begin position="247"/>
        <end position="269"/>
    </location>
</feature>
<dbReference type="InterPro" id="IPR012809">
    <property type="entry name" value="ECF_CbiQ"/>
</dbReference>
<keyword evidence="2" id="KW-1003">Cell membrane</keyword>
<dbReference type="Pfam" id="PF02361">
    <property type="entry name" value="CbiQ"/>
    <property type="match status" value="1"/>
</dbReference>
<organism evidence="7 8">
    <name type="scientific">Candidatus Haliotispira prima</name>
    <dbReference type="NCBI Taxonomy" id="3034016"/>
    <lineage>
        <taxon>Bacteria</taxon>
        <taxon>Pseudomonadati</taxon>
        <taxon>Spirochaetota</taxon>
        <taxon>Spirochaetia</taxon>
        <taxon>Spirochaetales</taxon>
        <taxon>Spirochaetaceae</taxon>
        <taxon>Candidatus Haliotispira</taxon>
    </lineage>
</organism>
<feature type="transmembrane region" description="Helical" evidence="6">
    <location>
        <begin position="108"/>
        <end position="135"/>
    </location>
</feature>
<evidence type="ECO:0000256" key="5">
    <source>
        <dbReference type="ARBA" id="ARBA00023136"/>
    </source>
</evidence>
<evidence type="ECO:0000256" key="1">
    <source>
        <dbReference type="ARBA" id="ARBA00004651"/>
    </source>
</evidence>
<evidence type="ECO:0000256" key="3">
    <source>
        <dbReference type="ARBA" id="ARBA00022692"/>
    </source>
</evidence>
<name>A0ABY8MK49_9SPIO</name>
<dbReference type="NCBIfam" id="TIGR02454">
    <property type="entry name" value="ECF_T_CbiQ"/>
    <property type="match status" value="1"/>
</dbReference>
<feature type="transmembrane region" description="Helical" evidence="6">
    <location>
        <begin position="53"/>
        <end position="69"/>
    </location>
</feature>
<proteinExistence type="predicted"/>
<dbReference type="PANTHER" id="PTHR34857:SF2">
    <property type="entry name" value="SLL0384 PROTEIN"/>
    <property type="match status" value="1"/>
</dbReference>
<dbReference type="PANTHER" id="PTHR34857">
    <property type="entry name" value="SLL0384 PROTEIN"/>
    <property type="match status" value="1"/>
</dbReference>
<dbReference type="RefSeq" id="WP_326928388.1">
    <property type="nucleotide sequence ID" value="NZ_CP123443.1"/>
</dbReference>
<reference evidence="7 8" key="1">
    <citation type="submission" date="2023-04" db="EMBL/GenBank/DDBJ databases">
        <title>Spirochaete genome identified in red abalone sample constitutes a novel genus.</title>
        <authorList>
            <person name="Sharma S.P."/>
            <person name="Purcell C.M."/>
            <person name="Hyde J.R."/>
            <person name="Severin A.J."/>
        </authorList>
    </citation>
    <scope>NUCLEOTIDE SEQUENCE [LARGE SCALE GENOMIC DNA]</scope>
    <source>
        <strain evidence="7 8">SP-2023</strain>
    </source>
</reference>
<dbReference type="EMBL" id="CP123443">
    <property type="protein sequence ID" value="WGK70181.1"/>
    <property type="molecule type" value="Genomic_DNA"/>
</dbReference>
<accession>A0ABY8MK49</accession>
<keyword evidence="3 6" id="KW-0812">Transmembrane</keyword>
<keyword evidence="8" id="KW-1185">Reference proteome</keyword>
<evidence type="ECO:0000256" key="6">
    <source>
        <dbReference type="SAM" id="Phobius"/>
    </source>
</evidence>
<evidence type="ECO:0000313" key="7">
    <source>
        <dbReference type="EMBL" id="WGK70181.1"/>
    </source>
</evidence>
<evidence type="ECO:0000313" key="8">
    <source>
        <dbReference type="Proteomes" id="UP001228690"/>
    </source>
</evidence>
<protein>
    <submittedName>
        <fullName evidence="7">Cobalt ECF transporter T component CbiQ</fullName>
    </submittedName>
</protein>
<keyword evidence="4 6" id="KW-1133">Transmembrane helix</keyword>
<comment type="subcellular location">
    <subcellularLocation>
        <location evidence="1">Cell membrane</location>
        <topology evidence="1">Multi-pass membrane protein</topology>
    </subcellularLocation>
</comment>
<evidence type="ECO:0000256" key="4">
    <source>
        <dbReference type="ARBA" id="ARBA00022989"/>
    </source>
</evidence>
<evidence type="ECO:0000256" key="2">
    <source>
        <dbReference type="ARBA" id="ARBA00022475"/>
    </source>
</evidence>